<comment type="similarity">
    <text evidence="1">Belongs to the UPF0545 family.</text>
</comment>
<evidence type="ECO:0000256" key="4">
    <source>
        <dbReference type="ARBA" id="ARBA00044235"/>
    </source>
</evidence>
<organism evidence="6 7">
    <name type="scientific">Littorina saxatilis</name>
    <dbReference type="NCBI Taxonomy" id="31220"/>
    <lineage>
        <taxon>Eukaryota</taxon>
        <taxon>Metazoa</taxon>
        <taxon>Spiralia</taxon>
        <taxon>Lophotrochozoa</taxon>
        <taxon>Mollusca</taxon>
        <taxon>Gastropoda</taxon>
        <taxon>Caenogastropoda</taxon>
        <taxon>Littorinimorpha</taxon>
        <taxon>Littorinoidea</taxon>
        <taxon>Littorinidae</taxon>
        <taxon>Littorina</taxon>
    </lineage>
</organism>
<comment type="caution">
    <text evidence="6">The sequence shown here is derived from an EMBL/GenBank/DDBJ whole genome shotgun (WGS) entry which is preliminary data.</text>
</comment>
<dbReference type="GO" id="GO:0043083">
    <property type="term" value="C:synaptic cleft"/>
    <property type="evidence" value="ECO:0007669"/>
    <property type="project" value="UniProtKB-SubCell"/>
</dbReference>
<sequence length="149" mass="17093">MAAGERKNVISDLPEDVWLLRPCELYLEEFSDCASAKGRFHQYYTVGSSADCERWQQDYKNCLKFRNTGDTEAAEAIIANEKERRAARLKGARENNVWDYRQGPPPEWKADLSKWTNERQESVLAKAQEQKERTGTISAQEDGSRCVIS</sequence>
<evidence type="ECO:0000313" key="7">
    <source>
        <dbReference type="Proteomes" id="UP001374579"/>
    </source>
</evidence>
<evidence type="ECO:0000256" key="2">
    <source>
        <dbReference type="ARBA" id="ARBA00043942"/>
    </source>
</evidence>
<gene>
    <name evidence="6" type="ORF">V1264_021773</name>
</gene>
<evidence type="ECO:0000256" key="1">
    <source>
        <dbReference type="ARBA" id="ARBA00006412"/>
    </source>
</evidence>
<dbReference type="PANTHER" id="PTHR28052:SF1">
    <property type="entry name" value="UPF0545 PROTEIN C22ORF39"/>
    <property type="match status" value="1"/>
</dbReference>
<dbReference type="Proteomes" id="UP001374579">
    <property type="component" value="Unassembled WGS sequence"/>
</dbReference>
<evidence type="ECO:0000256" key="5">
    <source>
        <dbReference type="SAM" id="MobiDB-lite"/>
    </source>
</evidence>
<feature type="region of interest" description="Disordered" evidence="5">
    <location>
        <begin position="119"/>
        <end position="149"/>
    </location>
</feature>
<proteinExistence type="inferred from homology"/>
<dbReference type="AlphaFoldDB" id="A0AAN9AIW9"/>
<dbReference type="PANTHER" id="PTHR28052">
    <property type="entry name" value="UPF0545 PROTEIN C22ORF39"/>
    <property type="match status" value="1"/>
</dbReference>
<protein>
    <recommendedName>
        <fullName evidence="3">Synaptic plasticity regulator PANTS</fullName>
    </recommendedName>
    <alternativeName>
        <fullName evidence="4">Plasticity-associated neural transcript short</fullName>
    </alternativeName>
</protein>
<comment type="subcellular location">
    <subcellularLocation>
        <location evidence="2">Synaptic cleft</location>
    </subcellularLocation>
</comment>
<reference evidence="6 7" key="1">
    <citation type="submission" date="2024-02" db="EMBL/GenBank/DDBJ databases">
        <title>Chromosome-scale genome assembly of the rough periwinkle Littorina saxatilis.</title>
        <authorList>
            <person name="De Jode A."/>
            <person name="Faria R."/>
            <person name="Formenti G."/>
            <person name="Sims Y."/>
            <person name="Smith T.P."/>
            <person name="Tracey A."/>
            <person name="Wood J.M.D."/>
            <person name="Zagrodzka Z.B."/>
            <person name="Johannesson K."/>
            <person name="Butlin R.K."/>
            <person name="Leder E.H."/>
        </authorList>
    </citation>
    <scope>NUCLEOTIDE SEQUENCE [LARGE SCALE GENOMIC DNA]</scope>
    <source>
        <strain evidence="6">Snail1</strain>
        <tissue evidence="6">Muscle</tissue>
    </source>
</reference>
<accession>A0AAN9AIW9</accession>
<keyword evidence="7" id="KW-1185">Reference proteome</keyword>
<evidence type="ECO:0000256" key="3">
    <source>
        <dbReference type="ARBA" id="ARBA00044072"/>
    </source>
</evidence>
<dbReference type="InterPro" id="IPR021475">
    <property type="entry name" value="Pants/Emi1-like"/>
</dbReference>
<name>A0AAN9AIW9_9CAEN</name>
<dbReference type="Pfam" id="PF11326">
    <property type="entry name" value="PANTS-like"/>
    <property type="match status" value="1"/>
</dbReference>
<evidence type="ECO:0000313" key="6">
    <source>
        <dbReference type="EMBL" id="KAK7087765.1"/>
    </source>
</evidence>
<dbReference type="EMBL" id="JBAMIC010004070">
    <property type="protein sequence ID" value="KAK7087765.1"/>
    <property type="molecule type" value="Genomic_DNA"/>
</dbReference>